<evidence type="ECO:0000313" key="2">
    <source>
        <dbReference type="EMBL" id="PRF27784.1"/>
    </source>
</evidence>
<sequence length="187" mass="21024">MTNAQVLNGLVTLVGIVALVGFFYGPWQWMVIDSIRQRWFEIRDAAFDAAVEGTVRFDDPHYVNFRDSVNALIGTAESTSVWRAVATILTKNGSAGFKQAQQRRLSGNGDIPEYFQQAEQRVLRWFMLLLWLRSPVLIALSVILCAIAPFVILPAIISSQLRSHALQFVSEIERFATEEAVIQANPR</sequence>
<dbReference type="RefSeq" id="WP_105767706.1">
    <property type="nucleotide sequence ID" value="NZ_JAHPLP010000033.1"/>
</dbReference>
<evidence type="ECO:0000256" key="1">
    <source>
        <dbReference type="SAM" id="Phobius"/>
    </source>
</evidence>
<gene>
    <name evidence="2" type="ORF">C6P98_02555</name>
</gene>
<evidence type="ECO:0000313" key="3">
    <source>
        <dbReference type="Proteomes" id="UP000237686"/>
    </source>
</evidence>
<comment type="caution">
    <text evidence="2">The sequence shown here is derived from an EMBL/GenBank/DDBJ whole genome shotgun (WGS) entry which is preliminary data.</text>
</comment>
<organism evidence="2 3">
    <name type="scientific">Burkholderia multivorans</name>
    <dbReference type="NCBI Taxonomy" id="87883"/>
    <lineage>
        <taxon>Bacteria</taxon>
        <taxon>Pseudomonadati</taxon>
        <taxon>Pseudomonadota</taxon>
        <taxon>Betaproteobacteria</taxon>
        <taxon>Burkholderiales</taxon>
        <taxon>Burkholderiaceae</taxon>
        <taxon>Burkholderia</taxon>
        <taxon>Burkholderia cepacia complex</taxon>
    </lineage>
</organism>
<feature type="transmembrane region" description="Helical" evidence="1">
    <location>
        <begin position="6"/>
        <end position="27"/>
    </location>
</feature>
<keyword evidence="1" id="KW-0472">Membrane</keyword>
<proteinExistence type="predicted"/>
<accession>A0A8E2UY53</accession>
<keyword evidence="1" id="KW-0812">Transmembrane</keyword>
<name>A0A8E2UY53_9BURK</name>
<dbReference type="Proteomes" id="UP000237686">
    <property type="component" value="Unassembled WGS sequence"/>
</dbReference>
<dbReference type="EMBL" id="PVFZ01000008">
    <property type="protein sequence ID" value="PRF27784.1"/>
    <property type="molecule type" value="Genomic_DNA"/>
</dbReference>
<keyword evidence="1" id="KW-1133">Transmembrane helix</keyword>
<reference evidence="2 3" key="1">
    <citation type="submission" date="2018-03" db="EMBL/GenBank/DDBJ databases">
        <authorList>
            <person name="Nguyen K."/>
            <person name="Fouts D."/>
            <person name="Sutton G."/>
        </authorList>
    </citation>
    <scope>NUCLEOTIDE SEQUENCE [LARGE SCALE GENOMIC DNA]</scope>
    <source>
        <strain evidence="2 3">AU17135</strain>
    </source>
</reference>
<protein>
    <submittedName>
        <fullName evidence="2">Uncharacterized protein</fullName>
    </submittedName>
</protein>
<dbReference type="AlphaFoldDB" id="A0A8E2UY53"/>
<feature type="transmembrane region" description="Helical" evidence="1">
    <location>
        <begin position="130"/>
        <end position="157"/>
    </location>
</feature>